<dbReference type="GeneID" id="36551896"/>
<proteinExistence type="predicted"/>
<dbReference type="RefSeq" id="XP_024704095.1">
    <property type="nucleotide sequence ID" value="XM_024844196.1"/>
</dbReference>
<dbReference type="EMBL" id="MSFO01000004">
    <property type="protein sequence ID" value="PLB48793.1"/>
    <property type="molecule type" value="Genomic_DNA"/>
</dbReference>
<gene>
    <name evidence="1" type="ORF">P170DRAFT_357120</name>
</gene>
<dbReference type="Proteomes" id="UP000234275">
    <property type="component" value="Unassembled WGS sequence"/>
</dbReference>
<dbReference type="OrthoDB" id="2896980at2759"/>
<organism evidence="1 2">
    <name type="scientific">Aspergillus steynii IBT 23096</name>
    <dbReference type="NCBI Taxonomy" id="1392250"/>
    <lineage>
        <taxon>Eukaryota</taxon>
        <taxon>Fungi</taxon>
        <taxon>Dikarya</taxon>
        <taxon>Ascomycota</taxon>
        <taxon>Pezizomycotina</taxon>
        <taxon>Eurotiomycetes</taxon>
        <taxon>Eurotiomycetidae</taxon>
        <taxon>Eurotiales</taxon>
        <taxon>Aspergillaceae</taxon>
        <taxon>Aspergillus</taxon>
        <taxon>Aspergillus subgen. Circumdati</taxon>
    </lineage>
</organism>
<comment type="caution">
    <text evidence="1">The sequence shown here is derived from an EMBL/GenBank/DDBJ whole genome shotgun (WGS) entry which is preliminary data.</text>
</comment>
<evidence type="ECO:0000313" key="2">
    <source>
        <dbReference type="Proteomes" id="UP000234275"/>
    </source>
</evidence>
<dbReference type="AlphaFoldDB" id="A0A2I2G7G8"/>
<feature type="non-terminal residue" evidence="1">
    <location>
        <position position="1"/>
    </location>
</feature>
<dbReference type="VEuPathDB" id="FungiDB:P170DRAFT_357120"/>
<accession>A0A2I2G7G8</accession>
<protein>
    <submittedName>
        <fullName evidence="1">Uncharacterized protein</fullName>
    </submittedName>
</protein>
<name>A0A2I2G7G8_9EURO</name>
<keyword evidence="2" id="KW-1185">Reference proteome</keyword>
<evidence type="ECO:0000313" key="1">
    <source>
        <dbReference type="EMBL" id="PLB48793.1"/>
    </source>
</evidence>
<reference evidence="1 2" key="1">
    <citation type="submission" date="2016-12" db="EMBL/GenBank/DDBJ databases">
        <title>The genomes of Aspergillus section Nigri reveals drivers in fungal speciation.</title>
        <authorList>
            <consortium name="DOE Joint Genome Institute"/>
            <person name="Vesth T.C."/>
            <person name="Nybo J."/>
            <person name="Theobald S."/>
            <person name="Brandl J."/>
            <person name="Frisvad J.C."/>
            <person name="Nielsen K.F."/>
            <person name="Lyhne E.K."/>
            <person name="Kogle M.E."/>
            <person name="Kuo A."/>
            <person name="Riley R."/>
            <person name="Clum A."/>
            <person name="Nolan M."/>
            <person name="Lipzen A."/>
            <person name="Salamov A."/>
            <person name="Henrissat B."/>
            <person name="Wiebenga A."/>
            <person name="De Vries R.P."/>
            <person name="Grigoriev I.V."/>
            <person name="Mortensen U.H."/>
            <person name="Andersen M.R."/>
            <person name="Baker S.E."/>
        </authorList>
    </citation>
    <scope>NUCLEOTIDE SEQUENCE [LARGE SCALE GENOMIC DNA]</scope>
    <source>
        <strain evidence="1 2">IBT 23096</strain>
    </source>
</reference>
<dbReference type="STRING" id="1392250.A0A2I2G7G8"/>
<sequence length="231" mass="25880">SIYQSFDVKLPTTPDSKLCFNGQYREFKSNVDSTVDAAAVPVYIKDDNSVFRGIADIYLPLLRPFSTLSDKLPRLKASHRLNTESDASYFTTLDPMAPAGLAVVCSSERQGGPRSRFDVQWALYSEVQQLLTTLAILEVKNTHIVHKKDFLLAEVTPAQYEERMEATMGLAPLFTYNATWLSKQARKYSDDCADVAVFDWNAMFVCNYALLSLPGKHGIVRGTYFDVPSLV</sequence>